<organism evidence="5 6">
    <name type="scientific">Halopseudomonas formosensis</name>
    <dbReference type="NCBI Taxonomy" id="1002526"/>
    <lineage>
        <taxon>Bacteria</taxon>
        <taxon>Pseudomonadati</taxon>
        <taxon>Pseudomonadota</taxon>
        <taxon>Gammaproteobacteria</taxon>
        <taxon>Pseudomonadales</taxon>
        <taxon>Pseudomonadaceae</taxon>
        <taxon>Halopseudomonas</taxon>
    </lineage>
</organism>
<dbReference type="GO" id="GO:0016757">
    <property type="term" value="F:glycosyltransferase activity"/>
    <property type="evidence" value="ECO:0007669"/>
    <property type="project" value="UniProtKB-KW"/>
</dbReference>
<dbReference type="InterPro" id="IPR001173">
    <property type="entry name" value="Glyco_trans_2-like"/>
</dbReference>
<protein>
    <submittedName>
        <fullName evidence="5">Glycosyltransferase like family 2</fullName>
    </submittedName>
</protein>
<dbReference type="InterPro" id="IPR029044">
    <property type="entry name" value="Nucleotide-diphossugar_trans"/>
</dbReference>
<sequence length="298" mass="33468">MMSKEEKCFVSVIIPTYHDWDRLQLCLNALSKQTYPKQFFEIIVVNNDPEDKPPESLLLPENCQLLEERKPGSYAARNAALKVAKGEVYAFTDSDCQPQEDWLEVAVEVIRSDPNYARVGGRISLITKGDRPTVSEVYEKAFAFSQKEFVENQGMAATANMIAKKQCFDEIGHFDCSLMSGGDAEWGKRADSAGFKIKYVNHCVVWHPTRSRLSELIQKTRREAGGHFNITKRKGVIATLVTILAGVLPPARSLSRLMLNNELRVSEKVVAFSVRYLLRIVSAVERLALLLGKGAERV</sequence>
<proteinExistence type="inferred from homology"/>
<dbReference type="SUPFAM" id="SSF53448">
    <property type="entry name" value="Nucleotide-diphospho-sugar transferases"/>
    <property type="match status" value="1"/>
</dbReference>
<dbReference type="EMBL" id="FOYD01000002">
    <property type="protein sequence ID" value="SFQ68951.1"/>
    <property type="molecule type" value="Genomic_DNA"/>
</dbReference>
<keyword evidence="2" id="KW-0328">Glycosyltransferase</keyword>
<name>A0A1I6AJQ2_9GAMM</name>
<evidence type="ECO:0000313" key="5">
    <source>
        <dbReference type="EMBL" id="SFQ68951.1"/>
    </source>
</evidence>
<dbReference type="STRING" id="1002526.SAMN05216578_102155"/>
<dbReference type="Proteomes" id="UP000242815">
    <property type="component" value="Unassembled WGS sequence"/>
</dbReference>
<dbReference type="CDD" id="cd00761">
    <property type="entry name" value="Glyco_tranf_GTA_type"/>
    <property type="match status" value="1"/>
</dbReference>
<evidence type="ECO:0000256" key="3">
    <source>
        <dbReference type="ARBA" id="ARBA00022679"/>
    </source>
</evidence>
<evidence type="ECO:0000256" key="2">
    <source>
        <dbReference type="ARBA" id="ARBA00022676"/>
    </source>
</evidence>
<keyword evidence="3 5" id="KW-0808">Transferase</keyword>
<dbReference type="Gene3D" id="3.90.550.10">
    <property type="entry name" value="Spore Coat Polysaccharide Biosynthesis Protein SpsA, Chain A"/>
    <property type="match status" value="1"/>
</dbReference>
<comment type="similarity">
    <text evidence="1">Belongs to the glycosyltransferase 2 family.</text>
</comment>
<evidence type="ECO:0000313" key="6">
    <source>
        <dbReference type="Proteomes" id="UP000242815"/>
    </source>
</evidence>
<dbReference type="PANTHER" id="PTHR43179">
    <property type="entry name" value="RHAMNOSYLTRANSFERASE WBBL"/>
    <property type="match status" value="1"/>
</dbReference>
<accession>A0A1I6AJQ2</accession>
<dbReference type="OrthoDB" id="9069044at2"/>
<dbReference type="PANTHER" id="PTHR43179:SF12">
    <property type="entry name" value="GALACTOFURANOSYLTRANSFERASE GLFT2"/>
    <property type="match status" value="1"/>
</dbReference>
<dbReference type="AlphaFoldDB" id="A0A1I6AJQ2"/>
<dbReference type="RefSeq" id="WP_090537172.1">
    <property type="nucleotide sequence ID" value="NZ_FOYD01000002.1"/>
</dbReference>
<dbReference type="Pfam" id="PF00535">
    <property type="entry name" value="Glycos_transf_2"/>
    <property type="match status" value="1"/>
</dbReference>
<feature type="domain" description="Glycosyltransferase 2-like" evidence="4">
    <location>
        <begin position="11"/>
        <end position="136"/>
    </location>
</feature>
<evidence type="ECO:0000259" key="4">
    <source>
        <dbReference type="Pfam" id="PF00535"/>
    </source>
</evidence>
<gene>
    <name evidence="5" type="ORF">SAMN05216578_102155</name>
</gene>
<reference evidence="5 6" key="1">
    <citation type="submission" date="2016-10" db="EMBL/GenBank/DDBJ databases">
        <authorList>
            <person name="de Groot N.N."/>
        </authorList>
    </citation>
    <scope>NUCLEOTIDE SEQUENCE [LARGE SCALE GENOMIC DNA]</scope>
    <source>
        <strain evidence="5 6">JCM 18415</strain>
    </source>
</reference>
<evidence type="ECO:0000256" key="1">
    <source>
        <dbReference type="ARBA" id="ARBA00006739"/>
    </source>
</evidence>